<reference evidence="1 2" key="1">
    <citation type="journal article" date="2009" name="Mol. Plant Microbe Interact.">
        <title>Complete genome sequence of citrus huanglongbing bacterium, 'Candidatus Liberibacter asiaticus' obtained through metagenomics.</title>
        <authorList>
            <person name="Duan Y."/>
            <person name="Zhou L."/>
            <person name="Hall D.G."/>
            <person name="Li W."/>
            <person name="Doddapaneni H."/>
            <person name="Lin H."/>
            <person name="Liu L."/>
            <person name="Vahling C.M."/>
            <person name="Gabriel D.W."/>
            <person name="Williams K.P."/>
            <person name="Dickerman A."/>
            <person name="Sun Y."/>
            <person name="Gottwald T."/>
        </authorList>
    </citation>
    <scope>NUCLEOTIDE SEQUENCE [LARGE SCALE GENOMIC DNA]</scope>
    <source>
        <strain evidence="2">psy62</strain>
    </source>
</reference>
<name>C6XF20_LIBAP</name>
<proteinExistence type="predicted"/>
<accession>C6XF20</accession>
<dbReference type="AlphaFoldDB" id="C6XF20"/>
<evidence type="ECO:0000313" key="1">
    <source>
        <dbReference type="EMBL" id="ACT56972.1"/>
    </source>
</evidence>
<dbReference type="RefSeq" id="WP_015824920.1">
    <property type="nucleotide sequence ID" value="NC_012985.3"/>
</dbReference>
<protein>
    <recommendedName>
        <fullName evidence="3">DUF177 domain-containing protein</fullName>
    </recommendedName>
</protein>
<dbReference type="Proteomes" id="UP000002744">
    <property type="component" value="Chromosome"/>
</dbReference>
<evidence type="ECO:0008006" key="3">
    <source>
        <dbReference type="Google" id="ProtNLM"/>
    </source>
</evidence>
<dbReference type="GeneID" id="93077052"/>
<reference evidence="1 2" key="2">
    <citation type="journal article" date="2011" name="Appl. Environ. Microbiol.">
        <title>Diversity and plasticity of the intracellular plant pathogen and insect symbiont, 'Candidatus Liberibacter asiaticus', revealed by hyper variable prophage genes with intragenic tandem repeats.</title>
        <authorList>
            <person name="Zhou L."/>
            <person name="Powell C.A."/>
            <person name="Hoffman M.T."/>
            <person name="Li W."/>
            <person name="Fan G."/>
            <person name="Liu B."/>
            <person name="Lin H."/>
            <person name="Duan Y."/>
        </authorList>
    </citation>
    <scope>NUCLEOTIDE SEQUENCE [LARGE SCALE GENOMIC DNA]</scope>
    <source>
        <strain evidence="2">psy62</strain>
    </source>
</reference>
<gene>
    <name evidence="1" type="ordered locus">CLIBASIA_01930</name>
</gene>
<sequence length="167" mass="18357">MRNHSNYSYPVSVQAVFSTPMNLKLKADSLDCKKLAEQLGVMSVESWCADVKLSVWKKVGVRMSGNLYATIIQSCVITLEPLLSEVEDTLGCIFVPSSSKFLYPNGDTSGKKNVVVIREPDILPFSEDGVIDIGAVIADFTAIAINPYPKKEGITFSNIYDTDQLKN</sequence>
<dbReference type="HOGENOM" id="CLU_088841_0_0_5"/>
<evidence type="ECO:0000313" key="2">
    <source>
        <dbReference type="Proteomes" id="UP000002744"/>
    </source>
</evidence>
<dbReference type="KEGG" id="las:CLIBASIA_01930"/>
<dbReference type="OrthoDB" id="8443793at2"/>
<dbReference type="eggNOG" id="COG1399">
    <property type="taxonomic scope" value="Bacteria"/>
</dbReference>
<organism evidence="1 2">
    <name type="scientific">Liberibacter asiaticus (strain psy62)</name>
    <dbReference type="NCBI Taxonomy" id="537021"/>
    <lineage>
        <taxon>Bacteria</taxon>
        <taxon>Pseudomonadati</taxon>
        <taxon>Pseudomonadota</taxon>
        <taxon>Alphaproteobacteria</taxon>
        <taxon>Hyphomicrobiales</taxon>
        <taxon>Rhizobiaceae</taxon>
        <taxon>Liberibacter</taxon>
    </lineage>
</organism>
<dbReference type="STRING" id="537021.CLIBASIA_01930"/>
<dbReference type="EMBL" id="CP001677">
    <property type="protein sequence ID" value="ACT56972.1"/>
    <property type="molecule type" value="Genomic_DNA"/>
</dbReference>